<comment type="cofactor">
    <cofactor evidence="6">
        <name>Zn(2+)</name>
        <dbReference type="ChEBI" id="CHEBI:29105"/>
    </cofactor>
    <text evidence="6">Binds 1 zinc ion per subunit.</text>
</comment>
<feature type="domain" description="Peptidase M48" evidence="8">
    <location>
        <begin position="106"/>
        <end position="180"/>
    </location>
</feature>
<keyword evidence="7" id="KW-1133">Transmembrane helix</keyword>
<evidence type="ECO:0000256" key="2">
    <source>
        <dbReference type="ARBA" id="ARBA00022723"/>
    </source>
</evidence>
<keyword evidence="7" id="KW-0812">Transmembrane</keyword>
<name>A0ABV9HDC3_9MICO</name>
<keyword evidence="1 6" id="KW-0645">Protease</keyword>
<dbReference type="CDD" id="cd07326">
    <property type="entry name" value="M56_BlaR1_MecR1_like"/>
    <property type="match status" value="1"/>
</dbReference>
<evidence type="ECO:0000256" key="3">
    <source>
        <dbReference type="ARBA" id="ARBA00022801"/>
    </source>
</evidence>
<evidence type="ECO:0000256" key="6">
    <source>
        <dbReference type="RuleBase" id="RU003983"/>
    </source>
</evidence>
<evidence type="ECO:0000256" key="7">
    <source>
        <dbReference type="SAM" id="Phobius"/>
    </source>
</evidence>
<evidence type="ECO:0000256" key="4">
    <source>
        <dbReference type="ARBA" id="ARBA00022833"/>
    </source>
</evidence>
<feature type="transmembrane region" description="Helical" evidence="7">
    <location>
        <begin position="72"/>
        <end position="95"/>
    </location>
</feature>
<accession>A0ABV9HDC3</accession>
<keyword evidence="3 6" id="KW-0378">Hydrolase</keyword>
<keyword evidence="5 6" id="KW-0482">Metalloprotease</keyword>
<keyword evidence="2" id="KW-0479">Metal-binding</keyword>
<evidence type="ECO:0000256" key="1">
    <source>
        <dbReference type="ARBA" id="ARBA00022670"/>
    </source>
</evidence>
<dbReference type="Pfam" id="PF01435">
    <property type="entry name" value="Peptidase_M48"/>
    <property type="match status" value="1"/>
</dbReference>
<dbReference type="Gene3D" id="3.30.2010.10">
    <property type="entry name" value="Metalloproteases ('zincins'), catalytic domain"/>
    <property type="match status" value="1"/>
</dbReference>
<keyword evidence="7" id="KW-0472">Membrane</keyword>
<sequence length="265" mass="27887">MLVPSCLAVGALLLMLSAPALLTRGRWQVHHPAAALSLWFGAFFVGTGLALAAVIIAAVVSTTAAPSHAGEGLALTLAAWTGLGGVGAVLTLALASAEPLAASGRAAVHRMAPVALSRTERKPFTVVRFASEEPVAWAAPGKRREIFVSTALERELTPAQRDAVIAHEWAHLRFRHGLAVRIAEVNALCLPRRLRAGTTLKRATLFLVELMADDFAARSAGAANLANALAHLGAATGDPAMALRAERLAMRRWPRRRRPGPPAAL</sequence>
<gene>
    <name evidence="9" type="ORF">ACFO6V_04350</name>
</gene>
<comment type="caution">
    <text evidence="9">The sequence shown here is derived from an EMBL/GenBank/DDBJ whole genome shotgun (WGS) entry which is preliminary data.</text>
</comment>
<dbReference type="Proteomes" id="UP001596011">
    <property type="component" value="Unassembled WGS sequence"/>
</dbReference>
<feature type="transmembrane region" description="Helical" evidence="7">
    <location>
        <begin position="38"/>
        <end position="60"/>
    </location>
</feature>
<keyword evidence="10" id="KW-1185">Reference proteome</keyword>
<dbReference type="RefSeq" id="WP_377132611.1">
    <property type="nucleotide sequence ID" value="NZ_JBHSFI010000002.1"/>
</dbReference>
<organism evidence="9 10">
    <name type="scientific">Promicromonospora alba</name>
    <dbReference type="NCBI Taxonomy" id="1616110"/>
    <lineage>
        <taxon>Bacteria</taxon>
        <taxon>Bacillati</taxon>
        <taxon>Actinomycetota</taxon>
        <taxon>Actinomycetes</taxon>
        <taxon>Micrococcales</taxon>
        <taxon>Promicromonosporaceae</taxon>
        <taxon>Promicromonospora</taxon>
    </lineage>
</organism>
<comment type="similarity">
    <text evidence="6">Belongs to the peptidase M48 family.</text>
</comment>
<reference evidence="10" key="1">
    <citation type="journal article" date="2019" name="Int. J. Syst. Evol. Microbiol.">
        <title>The Global Catalogue of Microorganisms (GCM) 10K type strain sequencing project: providing services to taxonomists for standard genome sequencing and annotation.</title>
        <authorList>
            <consortium name="The Broad Institute Genomics Platform"/>
            <consortium name="The Broad Institute Genome Sequencing Center for Infectious Disease"/>
            <person name="Wu L."/>
            <person name="Ma J."/>
        </authorList>
    </citation>
    <scope>NUCLEOTIDE SEQUENCE [LARGE SCALE GENOMIC DNA]</scope>
    <source>
        <strain evidence="10">CCUG 42722</strain>
    </source>
</reference>
<evidence type="ECO:0000313" key="9">
    <source>
        <dbReference type="EMBL" id="MFC4627453.1"/>
    </source>
</evidence>
<dbReference type="InterPro" id="IPR001915">
    <property type="entry name" value="Peptidase_M48"/>
</dbReference>
<protein>
    <submittedName>
        <fullName evidence="9">M56 family metallopeptidase</fullName>
    </submittedName>
</protein>
<dbReference type="EMBL" id="JBHSFI010000002">
    <property type="protein sequence ID" value="MFC4627453.1"/>
    <property type="molecule type" value="Genomic_DNA"/>
</dbReference>
<evidence type="ECO:0000256" key="5">
    <source>
        <dbReference type="ARBA" id="ARBA00023049"/>
    </source>
</evidence>
<keyword evidence="4 6" id="KW-0862">Zinc</keyword>
<proteinExistence type="inferred from homology"/>
<evidence type="ECO:0000259" key="8">
    <source>
        <dbReference type="Pfam" id="PF01435"/>
    </source>
</evidence>
<evidence type="ECO:0000313" key="10">
    <source>
        <dbReference type="Proteomes" id="UP001596011"/>
    </source>
</evidence>